<dbReference type="InterPro" id="IPR027463">
    <property type="entry name" value="AcrB_DN_DC_subdom"/>
</dbReference>
<organism evidence="2 3">
    <name type="scientific">Teredinibacter turnerae (strain ATCC 39867 / T7901)</name>
    <dbReference type="NCBI Taxonomy" id="377629"/>
    <lineage>
        <taxon>Bacteria</taxon>
        <taxon>Pseudomonadati</taxon>
        <taxon>Pseudomonadota</taxon>
        <taxon>Gammaproteobacteria</taxon>
        <taxon>Cellvibrionales</taxon>
        <taxon>Cellvibrionaceae</taxon>
        <taxon>Teredinibacter</taxon>
    </lineage>
</organism>
<evidence type="ECO:0000313" key="2">
    <source>
        <dbReference type="EMBL" id="ACR12666.1"/>
    </source>
</evidence>
<keyword evidence="1" id="KW-0812">Transmembrane</keyword>
<dbReference type="HOGENOM" id="CLU_002755_1_2_6"/>
<dbReference type="Gene3D" id="3.30.70.1320">
    <property type="entry name" value="Multidrug efflux transporter AcrB pore domain like"/>
    <property type="match status" value="1"/>
</dbReference>
<dbReference type="GO" id="GO:0005886">
    <property type="term" value="C:plasma membrane"/>
    <property type="evidence" value="ECO:0007669"/>
    <property type="project" value="TreeGrafter"/>
</dbReference>
<dbReference type="KEGG" id="ttu:TERTU_0125"/>
<accession>C5BLB3</accession>
<feature type="transmembrane region" description="Helical" evidence="1">
    <location>
        <begin position="906"/>
        <end position="927"/>
    </location>
</feature>
<feature type="transmembrane region" description="Helical" evidence="1">
    <location>
        <begin position="981"/>
        <end position="1004"/>
    </location>
</feature>
<feature type="transmembrane region" description="Helical" evidence="1">
    <location>
        <begin position="853"/>
        <end position="871"/>
    </location>
</feature>
<feature type="transmembrane region" description="Helical" evidence="1">
    <location>
        <begin position="337"/>
        <end position="356"/>
    </location>
</feature>
<dbReference type="AlphaFoldDB" id="C5BLB3"/>
<dbReference type="GO" id="GO:0042910">
    <property type="term" value="F:xenobiotic transmembrane transporter activity"/>
    <property type="evidence" value="ECO:0007669"/>
    <property type="project" value="TreeGrafter"/>
</dbReference>
<dbReference type="PRINTS" id="PR00702">
    <property type="entry name" value="ACRIFLAVINRP"/>
</dbReference>
<feature type="transmembrane region" description="Helical" evidence="1">
    <location>
        <begin position="363"/>
        <end position="383"/>
    </location>
</feature>
<name>C5BLB3_TERTT</name>
<feature type="transmembrane region" description="Helical" evidence="1">
    <location>
        <begin position="389"/>
        <end position="407"/>
    </location>
</feature>
<feature type="transmembrane region" description="Helical" evidence="1">
    <location>
        <begin position="428"/>
        <end position="453"/>
    </location>
</feature>
<dbReference type="InterPro" id="IPR001036">
    <property type="entry name" value="Acrflvin-R"/>
</dbReference>
<dbReference type="EMBL" id="CP001614">
    <property type="protein sequence ID" value="ACR12666.1"/>
    <property type="molecule type" value="Genomic_DNA"/>
</dbReference>
<dbReference type="SUPFAM" id="SSF82714">
    <property type="entry name" value="Multidrug efflux transporter AcrB TolC docking domain, DN and DC subdomains"/>
    <property type="match status" value="2"/>
</dbReference>
<feature type="transmembrane region" description="Helical" evidence="1">
    <location>
        <begin position="16"/>
        <end position="33"/>
    </location>
</feature>
<dbReference type="RefSeq" id="WP_015818778.1">
    <property type="nucleotide sequence ID" value="NC_012997.1"/>
</dbReference>
<dbReference type="Proteomes" id="UP000009080">
    <property type="component" value="Chromosome"/>
</dbReference>
<dbReference type="PANTHER" id="PTHR32063:SF64">
    <property type="entry name" value="ACRB_ACRD_ACRF FAMILY PROTEIN"/>
    <property type="match status" value="1"/>
</dbReference>
<feature type="transmembrane region" description="Helical" evidence="1">
    <location>
        <begin position="465"/>
        <end position="492"/>
    </location>
</feature>
<gene>
    <name evidence="2" type="ordered locus">TERTU_0125</name>
</gene>
<dbReference type="Gene3D" id="1.20.1640.10">
    <property type="entry name" value="Multidrug efflux transporter AcrB transmembrane domain"/>
    <property type="match status" value="2"/>
</dbReference>
<feature type="transmembrane region" description="Helical" evidence="1">
    <location>
        <begin position="955"/>
        <end position="975"/>
    </location>
</feature>
<evidence type="ECO:0000256" key="1">
    <source>
        <dbReference type="SAM" id="Phobius"/>
    </source>
</evidence>
<feature type="transmembrane region" description="Helical" evidence="1">
    <location>
        <begin position="878"/>
        <end position="900"/>
    </location>
</feature>
<dbReference type="SUPFAM" id="SSF82693">
    <property type="entry name" value="Multidrug efflux transporter AcrB pore domain, PN1, PN2, PC1 and PC2 subdomains"/>
    <property type="match status" value="3"/>
</dbReference>
<dbReference type="STRING" id="377629.TERTU_0125"/>
<dbReference type="Gene3D" id="3.30.70.1440">
    <property type="entry name" value="Multidrug efflux transporter AcrB pore domain"/>
    <property type="match status" value="1"/>
</dbReference>
<dbReference type="OrthoDB" id="9757940at2"/>
<protein>
    <submittedName>
        <fullName evidence="2">RND transporter, HAE1/HME family, permease protein</fullName>
    </submittedName>
</protein>
<keyword evidence="3" id="KW-1185">Reference proteome</keyword>
<dbReference type="Gene3D" id="3.30.2090.10">
    <property type="entry name" value="Multidrug efflux transporter AcrB TolC docking domain, DN and DC subdomains"/>
    <property type="match status" value="2"/>
</dbReference>
<proteinExistence type="predicted"/>
<feature type="transmembrane region" description="Helical" evidence="1">
    <location>
        <begin position="522"/>
        <end position="541"/>
    </location>
</feature>
<sequence>MARVNLSSWAIEHRSLVLYTMLMSLVAGVYAFVNLGRNEDPSFTFKAMVVQTYWPGASQTDTMAQVTDRIEQKIQEIDNLDYVKSYTTAGESTVFVFLRQDTPKQAVPEAWQQVRNKVQDIVYQLPDGIRGPFFNDDFGDTFGVILALTADGFSQRELRDYAEQIKTRVQQVDDVAKVQIVGAQSERIYVEFNSRRLAQLGLDSSAIIQALASQNAVVQSGVMRTADNRVLVGVSGELRTIDDFANINLALGGRVLSLRDLATISRATADPADPMFRFNGQPAIGIAIAMRDGGDILRMGTKLETTIAQLTKDLPVGIEPHLVANQPHIVDTAVGEFTQALFEAVVIVLAISFLSLGVRAGSVVAMSIPLVLAAVFVAMDILGIDLQRVSLGALIIALGLLVDDAMITVESMVTRLEQGHALKPAATYAYTATAFPMLTGTLVTIIGFVPIGFAKSNAGEYTFSLFAVVALALIISWFVAVLCAPLIGTWLLQQRTEQHSGSQRFMTYFQRLLVRAMRHAKTTVAIITGIFVLSLFLLPFIQQQFFPSADREELIVDITLPQDATIDATAAAAQALDGLLAQDEAVAHWSTYVGRGAVRFYLPLDVKLQNPFFAEAVVVAKSLDVRDELQQRLARDLRERLPGALVRIYPLELGPPVGWPVQYRISGSDPVKLREIAQQVAVAMAQNPHADNINFDWMEPIRKLEVEVDQSQARRLGLSSASIAQAINRAVRGDVATQVRDNIYLIDVVVRADASERDDIEHLQTLAIPLPNGVSVPLATVANVRYSQALPMVWRRDRMPTLSVRADLREGVMPATVVAELQPAMSQIRAHLPAGYRIDDGGAVEESRQSQQSVAAVFPIAIILMLTVLMVQLQRFSYLLLVVSVAPLGLIGVVAALLALSQPLGFVALLGIVALIGMIVRNSVILVHQIHVEQEAGHSPWDAVIHATTLRFRPIMLTSVAAILGMVPIANTVFWGPMATAIMGGLAVATVLTLLFLPALYVICFRVNVPATP</sequence>
<keyword evidence="1" id="KW-0472">Membrane</keyword>
<reference evidence="2 3" key="1">
    <citation type="journal article" date="2009" name="PLoS ONE">
        <title>The complete genome of Teredinibacter turnerae T7901: an intracellular endosymbiont of marine wood-boring bivalves (shipworms).</title>
        <authorList>
            <person name="Yang J.C."/>
            <person name="Madupu R."/>
            <person name="Durkin A.S."/>
            <person name="Ekborg N.A."/>
            <person name="Pedamallu C.S."/>
            <person name="Hostetler J.B."/>
            <person name="Radune D."/>
            <person name="Toms B.S."/>
            <person name="Henrissat B."/>
            <person name="Coutinho P.M."/>
            <person name="Schwarz S."/>
            <person name="Field L."/>
            <person name="Trindade-Silva A.E."/>
            <person name="Soares C.A.G."/>
            <person name="Elshahawi S."/>
            <person name="Hanora A."/>
            <person name="Schmidt E.W."/>
            <person name="Haygood M.G."/>
            <person name="Posfai J."/>
            <person name="Benner J."/>
            <person name="Madinger C."/>
            <person name="Nove J."/>
            <person name="Anton B."/>
            <person name="Chaudhary K."/>
            <person name="Foster J."/>
            <person name="Holman A."/>
            <person name="Kumar S."/>
            <person name="Lessard P.A."/>
            <person name="Luyten Y.A."/>
            <person name="Slatko B."/>
            <person name="Wood N."/>
            <person name="Wu B."/>
            <person name="Teplitski M."/>
            <person name="Mougous J.D."/>
            <person name="Ward N."/>
            <person name="Eisen J.A."/>
            <person name="Badger J.H."/>
            <person name="Distel D.L."/>
        </authorList>
    </citation>
    <scope>NUCLEOTIDE SEQUENCE [LARGE SCALE GENOMIC DNA]</scope>
    <source>
        <strain evidence="3">ATCC 39867 / T7901</strain>
    </source>
</reference>
<dbReference type="Gene3D" id="3.30.70.1430">
    <property type="entry name" value="Multidrug efflux transporter AcrB pore domain"/>
    <property type="match status" value="2"/>
</dbReference>
<dbReference type="SUPFAM" id="SSF82866">
    <property type="entry name" value="Multidrug efflux transporter AcrB transmembrane domain"/>
    <property type="match status" value="2"/>
</dbReference>
<keyword evidence="1" id="KW-1133">Transmembrane helix</keyword>
<evidence type="ECO:0000313" key="3">
    <source>
        <dbReference type="Proteomes" id="UP000009080"/>
    </source>
</evidence>
<dbReference type="eggNOG" id="COG0841">
    <property type="taxonomic scope" value="Bacteria"/>
</dbReference>
<dbReference type="PANTHER" id="PTHR32063">
    <property type="match status" value="1"/>
</dbReference>
<dbReference type="Pfam" id="PF00873">
    <property type="entry name" value="ACR_tran"/>
    <property type="match status" value="1"/>
</dbReference>